<dbReference type="InterPro" id="IPR000719">
    <property type="entry name" value="Prot_kinase_dom"/>
</dbReference>
<evidence type="ECO:0000313" key="18">
    <source>
        <dbReference type="Proteomes" id="UP001279734"/>
    </source>
</evidence>
<dbReference type="Pfam" id="PF13855">
    <property type="entry name" value="LRR_8"/>
    <property type="match status" value="2"/>
</dbReference>
<dbReference type="AlphaFoldDB" id="A0AAD3XIA0"/>
<dbReference type="PROSITE" id="PS51450">
    <property type="entry name" value="LRR"/>
    <property type="match status" value="2"/>
</dbReference>
<evidence type="ECO:0000256" key="3">
    <source>
        <dbReference type="ARBA" id="ARBA00022614"/>
    </source>
</evidence>
<feature type="domain" description="Protein kinase" evidence="16">
    <location>
        <begin position="398"/>
        <end position="673"/>
    </location>
</feature>
<gene>
    <name evidence="17" type="ORF">Nepgr_007359</name>
</gene>
<dbReference type="Pfam" id="PF00560">
    <property type="entry name" value="LRR_1"/>
    <property type="match status" value="1"/>
</dbReference>
<keyword evidence="7" id="KW-0547">Nucleotide-binding</keyword>
<dbReference type="InterPro" id="IPR046959">
    <property type="entry name" value="PRK1-6/SRF4-like"/>
</dbReference>
<reference evidence="17" key="1">
    <citation type="submission" date="2023-05" db="EMBL/GenBank/DDBJ databases">
        <title>Nepenthes gracilis genome sequencing.</title>
        <authorList>
            <person name="Fukushima K."/>
        </authorList>
    </citation>
    <scope>NUCLEOTIDE SEQUENCE</scope>
    <source>
        <strain evidence="17">SING2019-196</strain>
    </source>
</reference>
<dbReference type="FunFam" id="3.30.200.20:FF:000466">
    <property type="entry name" value="Putative LRR receptor-like serine/threonine-protein kinase"/>
    <property type="match status" value="1"/>
</dbReference>
<dbReference type="Gene3D" id="1.10.510.10">
    <property type="entry name" value="Transferase(Phosphotransferase) domain 1"/>
    <property type="match status" value="2"/>
</dbReference>
<comment type="caution">
    <text evidence="17">The sequence shown here is derived from an EMBL/GenBank/DDBJ whole genome shotgun (WGS) entry which is preliminary data.</text>
</comment>
<evidence type="ECO:0000256" key="15">
    <source>
        <dbReference type="SAM" id="SignalP"/>
    </source>
</evidence>
<keyword evidence="5 15" id="KW-0732">Signal</keyword>
<evidence type="ECO:0000256" key="9">
    <source>
        <dbReference type="ARBA" id="ARBA00022989"/>
    </source>
</evidence>
<evidence type="ECO:0000256" key="4">
    <source>
        <dbReference type="ARBA" id="ARBA00022692"/>
    </source>
</evidence>
<evidence type="ECO:0000256" key="13">
    <source>
        <dbReference type="SAM" id="MobiDB-lite"/>
    </source>
</evidence>
<evidence type="ECO:0000256" key="2">
    <source>
        <dbReference type="ARBA" id="ARBA00022553"/>
    </source>
</evidence>
<dbReference type="SUPFAM" id="SSF56112">
    <property type="entry name" value="Protein kinase-like (PK-like)"/>
    <property type="match status" value="1"/>
</dbReference>
<keyword evidence="18" id="KW-1185">Reference proteome</keyword>
<evidence type="ECO:0000256" key="11">
    <source>
        <dbReference type="ARBA" id="ARBA00023170"/>
    </source>
</evidence>
<dbReference type="PANTHER" id="PTHR48007:SF84">
    <property type="entry name" value="(WILD MALAYSIAN BANANA) HYPOTHETICAL PROTEIN"/>
    <property type="match status" value="1"/>
</dbReference>
<feature type="region of interest" description="Disordered" evidence="13">
    <location>
        <begin position="267"/>
        <end position="290"/>
    </location>
</feature>
<keyword evidence="2" id="KW-0597">Phosphoprotein</keyword>
<comment type="subcellular location">
    <subcellularLocation>
        <location evidence="1">Membrane</location>
        <topology evidence="1">Single-pass membrane protein</topology>
    </subcellularLocation>
</comment>
<dbReference type="EMBL" id="BSYO01000005">
    <property type="protein sequence ID" value="GMH05519.1"/>
    <property type="molecule type" value="Genomic_DNA"/>
</dbReference>
<protein>
    <recommendedName>
        <fullName evidence="16">Protein kinase domain-containing protein</fullName>
    </recommendedName>
</protein>
<dbReference type="Pfam" id="PF07714">
    <property type="entry name" value="PK_Tyr_Ser-Thr"/>
    <property type="match status" value="1"/>
</dbReference>
<accession>A0AAD3XIA0</accession>
<dbReference type="GO" id="GO:0016020">
    <property type="term" value="C:membrane"/>
    <property type="evidence" value="ECO:0007669"/>
    <property type="project" value="UniProtKB-SubCell"/>
</dbReference>
<dbReference type="InterPro" id="IPR011009">
    <property type="entry name" value="Kinase-like_dom_sf"/>
</dbReference>
<dbReference type="PROSITE" id="PS50011">
    <property type="entry name" value="PROTEIN_KINASE_DOM"/>
    <property type="match status" value="1"/>
</dbReference>
<dbReference type="PANTHER" id="PTHR48007">
    <property type="entry name" value="LEUCINE-RICH REPEAT RECEPTOR-LIKE PROTEIN KINASE PXC1"/>
    <property type="match status" value="1"/>
</dbReference>
<dbReference type="Proteomes" id="UP001279734">
    <property type="component" value="Unassembled WGS sequence"/>
</dbReference>
<evidence type="ECO:0000256" key="7">
    <source>
        <dbReference type="ARBA" id="ARBA00022741"/>
    </source>
</evidence>
<sequence>MEGFCRLLIMFTLLSLAESTCIGRDQQLVLAAFGSVSGFISSNPIPSNCSPPIVREINLSSQNLSGTVSWEYLRNMSRLQAVDLSNNTLKGSVPSWFWALPALLKVNLSNNHFGGRVPGFGSTVSSLQILDLSNNRFTNWVNLTLFPNLKALDLSHNNLRLFPPGVSRLTKLEHLDVSSCNLSGTLKPILGLESLKYLDVSNNKLQGDFPSDFPPLGGVNFLNISVNRFTGQVGSDKYRKFGKSAFIRAGNFIVSAISSSNHSFLSHSRHPPHKPLKNHTPNKKHIKTRKSRSKKNGFVIGVSFGSAFVAVSIALTCVCCNYRRMTRTRNKWAISKPMNQIQVPYKIEKSGPFSFETESGSSWWVPDIREASSAPVVMFEKPLMSLTFKDLIVATSHFGKESQLAEGRCGPVYRAVLPGELHVAIKVLNDAREVDREEAIAMFEDVSRLKHPNLLPISGYCIAGQEKLVLYEFMANGDLDGWLHELPAGRPNVDDWSTDTWDNNDPEMASNIHTSLEKLNWLRCHRIVLGIARGLAYLHHARSKPIVHGHLVPSNILLSNDLEPRITDFGICRHHGISVGSTEGDVYCFGLILIELLTGKPGSEETVTWTRRLVKDGLGVEALDPRLRRRDCDSAREMVEALRVGYLCTAETPEKRPAMQQVVGLLKDVHLTYGKLLLS</sequence>
<evidence type="ECO:0000259" key="16">
    <source>
        <dbReference type="PROSITE" id="PS50011"/>
    </source>
</evidence>
<evidence type="ECO:0000256" key="1">
    <source>
        <dbReference type="ARBA" id="ARBA00004167"/>
    </source>
</evidence>
<feature type="transmembrane region" description="Helical" evidence="14">
    <location>
        <begin position="298"/>
        <end position="322"/>
    </location>
</feature>
<keyword evidence="4 14" id="KW-0812">Transmembrane</keyword>
<evidence type="ECO:0000256" key="8">
    <source>
        <dbReference type="ARBA" id="ARBA00022840"/>
    </source>
</evidence>
<dbReference type="Gene3D" id="3.30.200.20">
    <property type="entry name" value="Phosphorylase Kinase, domain 1"/>
    <property type="match status" value="1"/>
</dbReference>
<evidence type="ECO:0000256" key="14">
    <source>
        <dbReference type="SAM" id="Phobius"/>
    </source>
</evidence>
<evidence type="ECO:0000256" key="12">
    <source>
        <dbReference type="ARBA" id="ARBA00023180"/>
    </source>
</evidence>
<evidence type="ECO:0000256" key="10">
    <source>
        <dbReference type="ARBA" id="ARBA00023136"/>
    </source>
</evidence>
<evidence type="ECO:0000256" key="5">
    <source>
        <dbReference type="ARBA" id="ARBA00022729"/>
    </source>
</evidence>
<dbReference type="GO" id="GO:0004672">
    <property type="term" value="F:protein kinase activity"/>
    <property type="evidence" value="ECO:0007669"/>
    <property type="project" value="InterPro"/>
</dbReference>
<organism evidence="17 18">
    <name type="scientific">Nepenthes gracilis</name>
    <name type="common">Slender pitcher plant</name>
    <dbReference type="NCBI Taxonomy" id="150966"/>
    <lineage>
        <taxon>Eukaryota</taxon>
        <taxon>Viridiplantae</taxon>
        <taxon>Streptophyta</taxon>
        <taxon>Embryophyta</taxon>
        <taxon>Tracheophyta</taxon>
        <taxon>Spermatophyta</taxon>
        <taxon>Magnoliopsida</taxon>
        <taxon>eudicotyledons</taxon>
        <taxon>Gunneridae</taxon>
        <taxon>Pentapetalae</taxon>
        <taxon>Caryophyllales</taxon>
        <taxon>Nepenthaceae</taxon>
        <taxon>Nepenthes</taxon>
    </lineage>
</organism>
<dbReference type="FunFam" id="3.80.10.10:FF:001678">
    <property type="entry name" value="Calmodulin-binding receptor kinase CaMRLK"/>
    <property type="match status" value="1"/>
</dbReference>
<dbReference type="InterPro" id="IPR001611">
    <property type="entry name" value="Leu-rich_rpt"/>
</dbReference>
<keyword evidence="9 14" id="KW-1133">Transmembrane helix</keyword>
<feature type="signal peptide" evidence="15">
    <location>
        <begin position="1"/>
        <end position="19"/>
    </location>
</feature>
<keyword evidence="3" id="KW-0433">Leucine-rich repeat</keyword>
<evidence type="ECO:0000256" key="6">
    <source>
        <dbReference type="ARBA" id="ARBA00022737"/>
    </source>
</evidence>
<dbReference type="SMART" id="SM00369">
    <property type="entry name" value="LRR_TYP"/>
    <property type="match status" value="3"/>
</dbReference>
<keyword evidence="8" id="KW-0067">ATP-binding</keyword>
<dbReference type="Gene3D" id="3.80.10.10">
    <property type="entry name" value="Ribonuclease Inhibitor"/>
    <property type="match status" value="2"/>
</dbReference>
<keyword evidence="11" id="KW-0675">Receptor</keyword>
<dbReference type="InterPro" id="IPR001245">
    <property type="entry name" value="Ser-Thr/Tyr_kinase_cat_dom"/>
</dbReference>
<dbReference type="InterPro" id="IPR003591">
    <property type="entry name" value="Leu-rich_rpt_typical-subtyp"/>
</dbReference>
<dbReference type="SUPFAM" id="SSF52058">
    <property type="entry name" value="L domain-like"/>
    <property type="match status" value="1"/>
</dbReference>
<name>A0AAD3XIA0_NEPGR</name>
<keyword evidence="12" id="KW-0325">Glycoprotein</keyword>
<keyword evidence="10 14" id="KW-0472">Membrane</keyword>
<evidence type="ECO:0000313" key="17">
    <source>
        <dbReference type="EMBL" id="GMH05519.1"/>
    </source>
</evidence>
<dbReference type="PRINTS" id="PR00019">
    <property type="entry name" value="LEURICHRPT"/>
</dbReference>
<feature type="chain" id="PRO_5042215466" description="Protein kinase domain-containing protein" evidence="15">
    <location>
        <begin position="20"/>
        <end position="679"/>
    </location>
</feature>
<proteinExistence type="predicted"/>
<dbReference type="GO" id="GO:0005524">
    <property type="term" value="F:ATP binding"/>
    <property type="evidence" value="ECO:0007669"/>
    <property type="project" value="UniProtKB-KW"/>
</dbReference>
<keyword evidence="6" id="KW-0677">Repeat</keyword>
<dbReference type="InterPro" id="IPR032675">
    <property type="entry name" value="LRR_dom_sf"/>
</dbReference>